<evidence type="ECO:0008006" key="5">
    <source>
        <dbReference type="Google" id="ProtNLM"/>
    </source>
</evidence>
<dbReference type="Proteomes" id="UP001231189">
    <property type="component" value="Unassembled WGS sequence"/>
</dbReference>
<dbReference type="Gene3D" id="1.20.1280.50">
    <property type="match status" value="1"/>
</dbReference>
<dbReference type="EMBL" id="JAUUTY010000006">
    <property type="protein sequence ID" value="KAK1614182.1"/>
    <property type="molecule type" value="Genomic_DNA"/>
</dbReference>
<dbReference type="InterPro" id="IPR036047">
    <property type="entry name" value="F-box-like_dom_sf"/>
</dbReference>
<comment type="caution">
    <text evidence="3">The sequence shown here is derived from an EMBL/GenBank/DDBJ whole genome shotgun (WGS) entry which is preliminary data.</text>
</comment>
<feature type="domain" description="F-box" evidence="1">
    <location>
        <begin position="63"/>
        <end position="103"/>
    </location>
</feature>
<dbReference type="InterPro" id="IPR056594">
    <property type="entry name" value="AT5G49610-like_b-prop"/>
</dbReference>
<proteinExistence type="predicted"/>
<reference evidence="3" key="1">
    <citation type="submission" date="2023-07" db="EMBL/GenBank/DDBJ databases">
        <title>A chromosome-level genome assembly of Lolium multiflorum.</title>
        <authorList>
            <person name="Chen Y."/>
            <person name="Copetti D."/>
            <person name="Kolliker R."/>
            <person name="Studer B."/>
        </authorList>
    </citation>
    <scope>NUCLEOTIDE SEQUENCE</scope>
    <source>
        <strain evidence="3">02402/16</strain>
        <tissue evidence="3">Leaf</tissue>
    </source>
</reference>
<dbReference type="PANTHER" id="PTHR32133">
    <property type="entry name" value="OS07G0120400 PROTEIN"/>
    <property type="match status" value="1"/>
</dbReference>
<name>A0AAD8R4I7_LOLMU</name>
<evidence type="ECO:0000313" key="4">
    <source>
        <dbReference type="Proteomes" id="UP001231189"/>
    </source>
</evidence>
<evidence type="ECO:0000313" key="3">
    <source>
        <dbReference type="EMBL" id="KAK1614182.1"/>
    </source>
</evidence>
<dbReference type="Pfam" id="PF12937">
    <property type="entry name" value="F-box-like"/>
    <property type="match status" value="1"/>
</dbReference>
<accession>A0AAD8R4I7</accession>
<feature type="domain" description="F-box protein AT5G49610-like beta-propeller" evidence="2">
    <location>
        <begin position="203"/>
        <end position="345"/>
    </location>
</feature>
<gene>
    <name evidence="3" type="ORF">QYE76_019699</name>
</gene>
<sequence length="361" mass="39700">MTDEESPDVSVILGFAPASWASVRDKVVLAGSCWANLQPPGSKMSLVCPRSTLPAAAPPLEDDDLLSEILIRLPPQPSSLPRVSAVCKRWCGLVSDPGFARRFRRHNPPPLLGFFGQGFDGIDFQPTMDPPNCIPSGRFSMLSDGRFRPKLLGCRHGLVLVLDQKLAFACIYSSETSVWSDVISTLLPSMDYRSSGPFMFFSTMPAVLAGNSLYWTLTGISRVILQLDLHRQSLAVIHLPADTFAQPLQFMVMQADGGGLGLLFLSDLTAQLWKRNTDSDGVASWVLGRTIELDKLLSLNSEVHKHSLLIIGFAEYNNVVFLYTLMGLFMLQLESLQLKKCSEPSMLSCFHPFEGVYAAGK</sequence>
<evidence type="ECO:0000259" key="1">
    <source>
        <dbReference type="Pfam" id="PF12937"/>
    </source>
</evidence>
<dbReference type="AlphaFoldDB" id="A0AAD8R4I7"/>
<keyword evidence="4" id="KW-1185">Reference proteome</keyword>
<dbReference type="SUPFAM" id="SSF81383">
    <property type="entry name" value="F-box domain"/>
    <property type="match status" value="1"/>
</dbReference>
<dbReference type="InterPro" id="IPR001810">
    <property type="entry name" value="F-box_dom"/>
</dbReference>
<dbReference type="Pfam" id="PF23635">
    <property type="entry name" value="Beta-prop_AT5G49610-like"/>
    <property type="match status" value="1"/>
</dbReference>
<dbReference type="PANTHER" id="PTHR32133:SF380">
    <property type="entry name" value="OS10G0137700 PROTEIN"/>
    <property type="match status" value="1"/>
</dbReference>
<organism evidence="3 4">
    <name type="scientific">Lolium multiflorum</name>
    <name type="common">Italian ryegrass</name>
    <name type="synonym">Lolium perenne subsp. multiflorum</name>
    <dbReference type="NCBI Taxonomy" id="4521"/>
    <lineage>
        <taxon>Eukaryota</taxon>
        <taxon>Viridiplantae</taxon>
        <taxon>Streptophyta</taxon>
        <taxon>Embryophyta</taxon>
        <taxon>Tracheophyta</taxon>
        <taxon>Spermatophyta</taxon>
        <taxon>Magnoliopsida</taxon>
        <taxon>Liliopsida</taxon>
        <taxon>Poales</taxon>
        <taxon>Poaceae</taxon>
        <taxon>BOP clade</taxon>
        <taxon>Pooideae</taxon>
        <taxon>Poodae</taxon>
        <taxon>Poeae</taxon>
        <taxon>Poeae Chloroplast Group 2 (Poeae type)</taxon>
        <taxon>Loliodinae</taxon>
        <taxon>Loliinae</taxon>
        <taxon>Lolium</taxon>
    </lineage>
</organism>
<protein>
    <recommendedName>
        <fullName evidence="5">F-box domain-containing protein</fullName>
    </recommendedName>
</protein>
<evidence type="ECO:0000259" key="2">
    <source>
        <dbReference type="Pfam" id="PF23635"/>
    </source>
</evidence>